<dbReference type="Gene3D" id="1.20.1740.10">
    <property type="entry name" value="Amino acid/polyamine transporter I"/>
    <property type="match status" value="1"/>
</dbReference>
<comment type="subcellular location">
    <subcellularLocation>
        <location evidence="1 9">Cell membrane</location>
        <topology evidence="1 9">Multi-pass membrane protein</topology>
    </subcellularLocation>
</comment>
<keyword evidence="6 9" id="KW-0769">Symport</keyword>
<sequence length="467" mass="49945">MYMLESIVSKVNGILWDYVLIVGLVGVGIYCSIRLGFPQITKFGTAVKQVFGGVFKKEANKEGSMSSFQALATSIAAQIGTGNVAGVATAIALGGPGAILWMWVSAFFGMSTIFVEATLALKYRERTEDGQLVGGPAYYIKNGMGTKGLASFFAIAIIIALGFIGNMVQSNSIASAVSTAFNVSQLMIGVVIAIFAGLIFIGGIKRIATFAEMVVPVMAVVYIFGAIAVIVMFRADFIPVMKSIFVGAFNPAAVLGGAVGISIKQAVRFGVARGLFSNEAGMGSTPNSHAVADVKHPAEQGLSAMVAVFIDTMLACTATALVILATGADQSGAVGVGITQAAFRIAFGPWGEKFLAVCLTFFAFTTVVGWYYFGENNIRFLFKNKNSIRLYQLIVLAFIVVGSYQQVDFVWSLADMFNGIMVIPNIIAIFVLFKESKKILCDYEGQISKGERLHYDYSFENKQLSKN</sequence>
<feature type="transmembrane region" description="Helical" evidence="9">
    <location>
        <begin position="213"/>
        <end position="232"/>
    </location>
</feature>
<proteinExistence type="inferred from homology"/>
<keyword evidence="7 9" id="KW-1133">Transmembrane helix</keyword>
<gene>
    <name evidence="10" type="ordered locus">Clos_2742</name>
</gene>
<feature type="transmembrane region" description="Helical" evidence="9">
    <location>
        <begin position="180"/>
        <end position="201"/>
    </location>
</feature>
<dbReference type="InterPro" id="IPR001463">
    <property type="entry name" value="Na/Ala_symport"/>
</dbReference>
<dbReference type="PANTHER" id="PTHR30330">
    <property type="entry name" value="AGSS FAMILY TRANSPORTER, SODIUM-ALANINE"/>
    <property type="match status" value="1"/>
</dbReference>
<dbReference type="OrthoDB" id="9804874at2"/>
<feature type="transmembrane region" description="Helical" evidence="9">
    <location>
        <begin position="149"/>
        <end position="168"/>
    </location>
</feature>
<evidence type="ECO:0000256" key="9">
    <source>
        <dbReference type="RuleBase" id="RU363064"/>
    </source>
</evidence>
<dbReference type="FunFam" id="1.20.1740.10:FF:000004">
    <property type="entry name" value="Sodium:alanine symporter family protein"/>
    <property type="match status" value="1"/>
</dbReference>
<feature type="transmembrane region" description="Helical" evidence="9">
    <location>
        <begin position="70"/>
        <end position="93"/>
    </location>
</feature>
<evidence type="ECO:0000256" key="5">
    <source>
        <dbReference type="ARBA" id="ARBA00022692"/>
    </source>
</evidence>
<evidence type="ECO:0000256" key="8">
    <source>
        <dbReference type="ARBA" id="ARBA00023136"/>
    </source>
</evidence>
<dbReference type="RefSeq" id="WP_012160580.1">
    <property type="nucleotide sequence ID" value="NC_009922.1"/>
</dbReference>
<evidence type="ECO:0000256" key="6">
    <source>
        <dbReference type="ARBA" id="ARBA00022847"/>
    </source>
</evidence>
<dbReference type="GO" id="GO:0005886">
    <property type="term" value="C:plasma membrane"/>
    <property type="evidence" value="ECO:0007669"/>
    <property type="project" value="UniProtKB-SubCell"/>
</dbReference>
<name>A8MKE1_ALKOO</name>
<evidence type="ECO:0000256" key="4">
    <source>
        <dbReference type="ARBA" id="ARBA00022475"/>
    </source>
</evidence>
<evidence type="ECO:0000313" key="11">
    <source>
        <dbReference type="Proteomes" id="UP000000269"/>
    </source>
</evidence>
<keyword evidence="11" id="KW-1185">Reference proteome</keyword>
<comment type="similarity">
    <text evidence="2 9">Belongs to the alanine or glycine:cation symporter (AGCS) (TC 2.A.25) family.</text>
</comment>
<reference evidence="11" key="1">
    <citation type="submission" date="2007-10" db="EMBL/GenBank/DDBJ databases">
        <title>Complete genome of Alkaliphilus oremlandii OhILAs.</title>
        <authorList>
            <person name="Copeland A."/>
            <person name="Lucas S."/>
            <person name="Lapidus A."/>
            <person name="Barry K."/>
            <person name="Detter J.C."/>
            <person name="Glavina del Rio T."/>
            <person name="Hammon N."/>
            <person name="Israni S."/>
            <person name="Dalin E."/>
            <person name="Tice H."/>
            <person name="Pitluck S."/>
            <person name="Chain P."/>
            <person name="Malfatti S."/>
            <person name="Shin M."/>
            <person name="Vergez L."/>
            <person name="Schmutz J."/>
            <person name="Larimer F."/>
            <person name="Land M."/>
            <person name="Hauser L."/>
            <person name="Kyrpides N."/>
            <person name="Mikhailova N."/>
            <person name="Stolz J.F."/>
            <person name="Dawson A."/>
            <person name="Fisher E."/>
            <person name="Crable B."/>
            <person name="Perera E."/>
            <person name="Lisak J."/>
            <person name="Ranganathan M."/>
            <person name="Basu P."/>
            <person name="Richardson P."/>
        </authorList>
    </citation>
    <scope>NUCLEOTIDE SEQUENCE [LARGE SCALE GENOMIC DNA]</scope>
    <source>
        <strain evidence="11">OhILAs</strain>
    </source>
</reference>
<feature type="transmembrane region" description="Helical" evidence="9">
    <location>
        <begin position="354"/>
        <end position="374"/>
    </location>
</feature>
<feature type="transmembrane region" description="Helical" evidence="9">
    <location>
        <begin position="386"/>
        <end position="404"/>
    </location>
</feature>
<evidence type="ECO:0000256" key="7">
    <source>
        <dbReference type="ARBA" id="ARBA00022989"/>
    </source>
</evidence>
<protein>
    <submittedName>
        <fullName evidence="10">Amino acid carrier protein</fullName>
    </submittedName>
</protein>
<organism evidence="10 11">
    <name type="scientific">Alkaliphilus oremlandii (strain OhILAs)</name>
    <name type="common">Clostridium oremlandii (strain OhILAs)</name>
    <dbReference type="NCBI Taxonomy" id="350688"/>
    <lineage>
        <taxon>Bacteria</taxon>
        <taxon>Bacillati</taxon>
        <taxon>Bacillota</taxon>
        <taxon>Clostridia</taxon>
        <taxon>Peptostreptococcales</taxon>
        <taxon>Natronincolaceae</taxon>
        <taxon>Alkaliphilus</taxon>
    </lineage>
</organism>
<feature type="transmembrane region" description="Helical" evidence="9">
    <location>
        <begin position="304"/>
        <end position="325"/>
    </location>
</feature>
<dbReference type="PRINTS" id="PR00175">
    <property type="entry name" value="NAALASMPORT"/>
</dbReference>
<dbReference type="AlphaFoldDB" id="A8MKE1"/>
<feature type="transmembrane region" description="Helical" evidence="9">
    <location>
        <begin position="99"/>
        <end position="121"/>
    </location>
</feature>
<evidence type="ECO:0000256" key="3">
    <source>
        <dbReference type="ARBA" id="ARBA00022448"/>
    </source>
</evidence>
<feature type="transmembrane region" description="Helical" evidence="9">
    <location>
        <begin position="244"/>
        <end position="263"/>
    </location>
</feature>
<dbReference type="KEGG" id="aoe:Clos_2742"/>
<dbReference type="Pfam" id="PF01235">
    <property type="entry name" value="Na_Ala_symp"/>
    <property type="match status" value="1"/>
</dbReference>
<keyword evidence="4 9" id="KW-1003">Cell membrane</keyword>
<accession>A8MKE1</accession>
<keyword evidence="8 9" id="KW-0472">Membrane</keyword>
<dbReference type="Proteomes" id="UP000000269">
    <property type="component" value="Chromosome"/>
</dbReference>
<keyword evidence="5 9" id="KW-0812">Transmembrane</keyword>
<dbReference type="eggNOG" id="COG1115">
    <property type="taxonomic scope" value="Bacteria"/>
</dbReference>
<evidence type="ECO:0000256" key="2">
    <source>
        <dbReference type="ARBA" id="ARBA00009261"/>
    </source>
</evidence>
<evidence type="ECO:0000256" key="1">
    <source>
        <dbReference type="ARBA" id="ARBA00004651"/>
    </source>
</evidence>
<dbReference type="HOGENOM" id="CLU_024867_0_1_9"/>
<dbReference type="EMBL" id="CP000853">
    <property type="protein sequence ID" value="ABW20273.1"/>
    <property type="molecule type" value="Genomic_DNA"/>
</dbReference>
<evidence type="ECO:0000313" key="10">
    <source>
        <dbReference type="EMBL" id="ABW20273.1"/>
    </source>
</evidence>
<feature type="transmembrane region" description="Helical" evidence="9">
    <location>
        <begin position="416"/>
        <end position="433"/>
    </location>
</feature>
<dbReference type="NCBIfam" id="TIGR00835">
    <property type="entry name" value="agcS"/>
    <property type="match status" value="1"/>
</dbReference>
<dbReference type="PANTHER" id="PTHR30330:SF14">
    <property type="entry name" value="SODIUM_AMINO ACID (ALANINE) SYMPORTER"/>
    <property type="match status" value="1"/>
</dbReference>
<feature type="transmembrane region" description="Helical" evidence="9">
    <location>
        <begin position="15"/>
        <end position="33"/>
    </location>
</feature>
<dbReference type="GO" id="GO:0005283">
    <property type="term" value="F:amino acid:sodium symporter activity"/>
    <property type="evidence" value="ECO:0007669"/>
    <property type="project" value="InterPro"/>
</dbReference>
<keyword evidence="3 9" id="KW-0813">Transport</keyword>